<dbReference type="InterPro" id="IPR036869">
    <property type="entry name" value="J_dom_sf"/>
</dbReference>
<protein>
    <recommendedName>
        <fullName evidence="1">J domain-containing protein</fullName>
    </recommendedName>
</protein>
<sequence length="183" mass="21476">MNIEQALKTLELATPFTLQELKAAYRLAVKRTHPDLGGSSAAFIQVDAAYDFLQQRATDDKTELGSSRWADYYRESLPKWEKEFRQQWRKAYKQNLGLAYSTVIERFARAYIRPKSEWFLGALFSKASLQEKEKYRAHLLAIAPNRQFAEIWALKYYRLEFGEDSPWIFYLSGSVTNPDQRWS</sequence>
<dbReference type="Proteomes" id="UP001442494">
    <property type="component" value="Unassembled WGS sequence"/>
</dbReference>
<proteinExistence type="predicted"/>
<keyword evidence="3" id="KW-1185">Reference proteome</keyword>
<feature type="domain" description="J" evidence="1">
    <location>
        <begin position="5"/>
        <end position="74"/>
    </location>
</feature>
<comment type="caution">
    <text evidence="2">The sequence shown here is derived from an EMBL/GenBank/DDBJ whole genome shotgun (WGS) entry which is preliminary data.</text>
</comment>
<dbReference type="SUPFAM" id="SSF46565">
    <property type="entry name" value="Chaperone J-domain"/>
    <property type="match status" value="1"/>
</dbReference>
<gene>
    <name evidence="2" type="ORF">NDI37_25480</name>
</gene>
<evidence type="ECO:0000313" key="3">
    <source>
        <dbReference type="Proteomes" id="UP001442494"/>
    </source>
</evidence>
<evidence type="ECO:0000259" key="1">
    <source>
        <dbReference type="PROSITE" id="PS50076"/>
    </source>
</evidence>
<dbReference type="InterPro" id="IPR001623">
    <property type="entry name" value="DnaJ_domain"/>
</dbReference>
<dbReference type="CDD" id="cd06257">
    <property type="entry name" value="DnaJ"/>
    <property type="match status" value="1"/>
</dbReference>
<accession>A0ABV0JYQ2</accession>
<dbReference type="EMBL" id="JAMPKK010000088">
    <property type="protein sequence ID" value="MEP0867801.1"/>
    <property type="molecule type" value="Genomic_DNA"/>
</dbReference>
<dbReference type="PROSITE" id="PS50076">
    <property type="entry name" value="DNAJ_2"/>
    <property type="match status" value="1"/>
</dbReference>
<dbReference type="RefSeq" id="WP_190417002.1">
    <property type="nucleotide sequence ID" value="NZ_JAMPKK010000088.1"/>
</dbReference>
<evidence type="ECO:0000313" key="2">
    <source>
        <dbReference type="EMBL" id="MEP0867801.1"/>
    </source>
</evidence>
<organism evidence="2 3">
    <name type="scientific">Funiculus sociatus GB2-A5</name>
    <dbReference type="NCBI Taxonomy" id="2933946"/>
    <lineage>
        <taxon>Bacteria</taxon>
        <taxon>Bacillati</taxon>
        <taxon>Cyanobacteriota</taxon>
        <taxon>Cyanophyceae</taxon>
        <taxon>Coleofasciculales</taxon>
        <taxon>Coleofasciculaceae</taxon>
        <taxon>Funiculus</taxon>
    </lineage>
</organism>
<dbReference type="SMART" id="SM00271">
    <property type="entry name" value="DnaJ"/>
    <property type="match status" value="1"/>
</dbReference>
<name>A0ABV0JYQ2_9CYAN</name>
<reference evidence="2 3" key="1">
    <citation type="submission" date="2022-04" db="EMBL/GenBank/DDBJ databases">
        <title>Positive selection, recombination, and allopatry shape intraspecific diversity of widespread and dominant cyanobacteria.</title>
        <authorList>
            <person name="Wei J."/>
            <person name="Shu W."/>
            <person name="Hu C."/>
        </authorList>
    </citation>
    <scope>NUCLEOTIDE SEQUENCE [LARGE SCALE GENOMIC DNA]</scope>
    <source>
        <strain evidence="2 3">GB2-A5</strain>
    </source>
</reference>
<dbReference type="Gene3D" id="1.10.287.110">
    <property type="entry name" value="DnaJ domain"/>
    <property type="match status" value="1"/>
</dbReference>